<dbReference type="Pfam" id="PF00612">
    <property type="entry name" value="IQ"/>
    <property type="match status" value="1"/>
</dbReference>
<evidence type="ECO:0000256" key="4">
    <source>
        <dbReference type="ARBA" id="ARBA00023242"/>
    </source>
</evidence>
<evidence type="ECO:0000256" key="1">
    <source>
        <dbReference type="ARBA" id="ARBA00004123"/>
    </source>
</evidence>
<dbReference type="GO" id="GO:0005737">
    <property type="term" value="C:cytoplasm"/>
    <property type="evidence" value="ECO:0007669"/>
    <property type="project" value="UniProtKB-SubCell"/>
</dbReference>
<dbReference type="PROSITE" id="PS50096">
    <property type="entry name" value="IQ"/>
    <property type="match status" value="1"/>
</dbReference>
<keyword evidence="4" id="KW-0539">Nucleus</keyword>
<evidence type="ECO:0000256" key="2">
    <source>
        <dbReference type="ARBA" id="ARBA00004496"/>
    </source>
</evidence>
<proteinExistence type="predicted"/>
<keyword evidence="6" id="KW-1185">Reference proteome</keyword>
<comment type="subcellular location">
    <subcellularLocation>
        <location evidence="2">Cytoplasm</location>
    </subcellularLocation>
    <subcellularLocation>
        <location evidence="1">Nucleus</location>
    </subcellularLocation>
</comment>
<reference evidence="5" key="1">
    <citation type="submission" date="2020-07" db="EMBL/GenBank/DDBJ databases">
        <title>Genome sequence and genetic diversity analysis of an under-domesticated orphan crop, white fonio (Digitaria exilis).</title>
        <authorList>
            <person name="Bennetzen J.L."/>
            <person name="Chen S."/>
            <person name="Ma X."/>
            <person name="Wang X."/>
            <person name="Yssel A.E.J."/>
            <person name="Chaluvadi S.R."/>
            <person name="Johnson M."/>
            <person name="Gangashetty P."/>
            <person name="Hamidou F."/>
            <person name="Sanogo M.D."/>
            <person name="Zwaenepoel A."/>
            <person name="Wallace J."/>
            <person name="Van De Peer Y."/>
            <person name="Van Deynze A."/>
        </authorList>
    </citation>
    <scope>NUCLEOTIDE SEQUENCE</scope>
    <source>
        <tissue evidence="5">Leaves</tissue>
    </source>
</reference>
<dbReference type="GO" id="GO:0005634">
    <property type="term" value="C:nucleus"/>
    <property type="evidence" value="ECO:0007669"/>
    <property type="project" value="UniProtKB-SubCell"/>
</dbReference>
<organism evidence="5 6">
    <name type="scientific">Digitaria exilis</name>
    <dbReference type="NCBI Taxonomy" id="1010633"/>
    <lineage>
        <taxon>Eukaryota</taxon>
        <taxon>Viridiplantae</taxon>
        <taxon>Streptophyta</taxon>
        <taxon>Embryophyta</taxon>
        <taxon>Tracheophyta</taxon>
        <taxon>Spermatophyta</taxon>
        <taxon>Magnoliopsida</taxon>
        <taxon>Liliopsida</taxon>
        <taxon>Poales</taxon>
        <taxon>Poaceae</taxon>
        <taxon>PACMAD clade</taxon>
        <taxon>Panicoideae</taxon>
        <taxon>Panicodae</taxon>
        <taxon>Paniceae</taxon>
        <taxon>Anthephorinae</taxon>
        <taxon>Digitaria</taxon>
    </lineage>
</organism>
<name>A0A835AQ07_9POAL</name>
<evidence type="ECO:0000313" key="6">
    <source>
        <dbReference type="Proteomes" id="UP000636709"/>
    </source>
</evidence>
<sequence>MEEKAALPLAAGLGAANTPTCPVVGNGGSVDDDAAIKLQKAYRGYRTRRKLADSGDVVEDLWWQALNFARLNHSTSFNELEPKTATSHWNRAIIKASKVGQGLSQDSKALKLASQHWLEAIDPRHRYGRNLHFYYDFWCQSKAGQPFFYWLDVGDGKDVDLPECPRTLLKKQCVKYLGPQERKLYEYIVHEGKVIHKQSGEPLDTEGAEWIFVMSTERRLYAGMKEKGGFHHSSFLAGGAIIAAGKFTAENGVIKSFYSYSGHYHPSTKDLNNFVKFFEESGVDLNEDKACPLTSGDYCNHPMPNDTQNIALHSNPPQVILSPNTTKRHGGEDAPTEEKYQKTLSDNLDIPEAIDVPQNAILDGTKSKGESEALNTSLVACCP</sequence>
<dbReference type="EMBL" id="JACEFO010002347">
    <property type="protein sequence ID" value="KAF8664713.1"/>
    <property type="molecule type" value="Genomic_DNA"/>
</dbReference>
<comment type="caution">
    <text evidence="5">The sequence shown here is derived from an EMBL/GenBank/DDBJ whole genome shotgun (WGS) entry which is preliminary data.</text>
</comment>
<protein>
    <submittedName>
        <fullName evidence="5">Uncharacterized protein</fullName>
    </submittedName>
</protein>
<dbReference type="PANTHER" id="PTHR31250">
    <property type="entry name" value="IQ DOMAIN-CONTAINING PROTEIN IQM3"/>
    <property type="match status" value="1"/>
</dbReference>
<dbReference type="AlphaFoldDB" id="A0A835AQ07"/>
<accession>A0A835AQ07</accession>
<evidence type="ECO:0000256" key="3">
    <source>
        <dbReference type="ARBA" id="ARBA00022490"/>
    </source>
</evidence>
<gene>
    <name evidence="5" type="ORF">HU200_054431</name>
</gene>
<dbReference type="Proteomes" id="UP000636709">
    <property type="component" value="Unassembled WGS sequence"/>
</dbReference>
<dbReference type="CDD" id="cd23767">
    <property type="entry name" value="IQCD"/>
    <property type="match status" value="1"/>
</dbReference>
<evidence type="ECO:0000313" key="5">
    <source>
        <dbReference type="EMBL" id="KAF8664713.1"/>
    </source>
</evidence>
<keyword evidence="3" id="KW-0963">Cytoplasm</keyword>
<dbReference type="OrthoDB" id="7344096at2759"/>
<dbReference type="InterPro" id="IPR000048">
    <property type="entry name" value="IQ_motif_EF-hand-BS"/>
</dbReference>
<dbReference type="InterPro" id="IPR044159">
    <property type="entry name" value="IQM"/>
</dbReference>
<dbReference type="PANTHER" id="PTHR31250:SF10">
    <property type="entry name" value="IQ DOMAIN-CONTAINING PROTEIN IQM3"/>
    <property type="match status" value="1"/>
</dbReference>